<sequence>MSSGKLAVITGASSGIGLELARIAAARGFDLIIAANEPDIDKVASDLRRSGVLVDAMQVDLSEIAGVQDFVRFVQDKGQPVDVLIANAGIDRGHAFLDQELVDALAIIDTNIRGTVALLHILGRDMRARGHGRIMITGSIVSMIPGPFHAAYSASKAFLYSFAMALRGELAGAGVSVTCLIPGATDTPIYEKADMVDTVVGQVHKPDPAEVAKAGFDAMMDGDREVVPGILNKLIVAAANVMPSAVLTAMHAAAAKPQDKDPAR</sequence>
<comment type="caution">
    <text evidence="5">The sequence shown here is derived from an EMBL/GenBank/DDBJ whole genome shotgun (WGS) entry which is preliminary data.</text>
</comment>
<dbReference type="EMBL" id="JALPRY010000004">
    <property type="protein sequence ID" value="MCK8779129.1"/>
    <property type="molecule type" value="Genomic_DNA"/>
</dbReference>
<gene>
    <name evidence="5" type="ORF">M0654_03935</name>
</gene>
<organism evidence="5 6">
    <name type="scientific">Neorhizobium turbinariae</name>
    <dbReference type="NCBI Taxonomy" id="2937795"/>
    <lineage>
        <taxon>Bacteria</taxon>
        <taxon>Pseudomonadati</taxon>
        <taxon>Pseudomonadota</taxon>
        <taxon>Alphaproteobacteria</taxon>
        <taxon>Hyphomicrobiales</taxon>
        <taxon>Rhizobiaceae</taxon>
        <taxon>Rhizobium/Agrobacterium group</taxon>
        <taxon>Neorhizobium</taxon>
    </lineage>
</organism>
<feature type="domain" description="Ketoreductase" evidence="4">
    <location>
        <begin position="5"/>
        <end position="187"/>
    </location>
</feature>
<dbReference type="PIRSF" id="PIRSF000126">
    <property type="entry name" value="11-beta-HSD1"/>
    <property type="match status" value="1"/>
</dbReference>
<evidence type="ECO:0000256" key="2">
    <source>
        <dbReference type="ARBA" id="ARBA00023002"/>
    </source>
</evidence>
<dbReference type="PRINTS" id="PR00081">
    <property type="entry name" value="GDHRDH"/>
</dbReference>
<dbReference type="InterPro" id="IPR002347">
    <property type="entry name" value="SDR_fam"/>
</dbReference>
<dbReference type="PANTHER" id="PTHR44196:SF2">
    <property type="entry name" value="SHORT-CHAIN DEHYDROGENASE-RELATED"/>
    <property type="match status" value="1"/>
</dbReference>
<comment type="similarity">
    <text evidence="1 3">Belongs to the short-chain dehydrogenases/reductases (SDR) family.</text>
</comment>
<reference evidence="5 6" key="1">
    <citation type="submission" date="2022-04" db="EMBL/GenBank/DDBJ databases">
        <title>Rhizobium coralii sp. nov., isolated from coral Turbinaria peltata.</title>
        <authorList>
            <person name="Sun H."/>
        </authorList>
    </citation>
    <scope>NUCLEOTIDE SEQUENCE [LARGE SCALE GENOMIC DNA]</scope>
    <source>
        <strain evidence="5 6">NTR19</strain>
    </source>
</reference>
<dbReference type="PROSITE" id="PS00061">
    <property type="entry name" value="ADH_SHORT"/>
    <property type="match status" value="1"/>
</dbReference>
<dbReference type="RefSeq" id="WP_248681935.1">
    <property type="nucleotide sequence ID" value="NZ_JALPRY010000004.1"/>
</dbReference>
<dbReference type="InterPro" id="IPR057326">
    <property type="entry name" value="KR_dom"/>
</dbReference>
<dbReference type="PANTHER" id="PTHR44196">
    <property type="entry name" value="DEHYDROGENASE/REDUCTASE SDR FAMILY MEMBER 7B"/>
    <property type="match status" value="1"/>
</dbReference>
<evidence type="ECO:0000256" key="3">
    <source>
        <dbReference type="RuleBase" id="RU000363"/>
    </source>
</evidence>
<accession>A0ABT0IMM5</accession>
<evidence type="ECO:0000256" key="1">
    <source>
        <dbReference type="ARBA" id="ARBA00006484"/>
    </source>
</evidence>
<dbReference type="Proteomes" id="UP001202827">
    <property type="component" value="Unassembled WGS sequence"/>
</dbReference>
<dbReference type="PRINTS" id="PR00080">
    <property type="entry name" value="SDRFAMILY"/>
</dbReference>
<keyword evidence="6" id="KW-1185">Reference proteome</keyword>
<dbReference type="SUPFAM" id="SSF51735">
    <property type="entry name" value="NAD(P)-binding Rossmann-fold domains"/>
    <property type="match status" value="1"/>
</dbReference>
<evidence type="ECO:0000313" key="5">
    <source>
        <dbReference type="EMBL" id="MCK8779129.1"/>
    </source>
</evidence>
<dbReference type="InterPro" id="IPR020904">
    <property type="entry name" value="Sc_DH/Rdtase_CS"/>
</dbReference>
<proteinExistence type="inferred from homology"/>
<evidence type="ECO:0000259" key="4">
    <source>
        <dbReference type="SMART" id="SM00822"/>
    </source>
</evidence>
<dbReference type="Pfam" id="PF00106">
    <property type="entry name" value="adh_short"/>
    <property type="match status" value="1"/>
</dbReference>
<evidence type="ECO:0000313" key="6">
    <source>
        <dbReference type="Proteomes" id="UP001202827"/>
    </source>
</evidence>
<name>A0ABT0IMM5_9HYPH</name>
<keyword evidence="2" id="KW-0560">Oxidoreductase</keyword>
<dbReference type="SMART" id="SM00822">
    <property type="entry name" value="PKS_KR"/>
    <property type="match status" value="1"/>
</dbReference>
<protein>
    <submittedName>
        <fullName evidence="5">SDR family NAD(P)-dependent oxidoreductase</fullName>
    </submittedName>
</protein>
<dbReference type="InterPro" id="IPR036291">
    <property type="entry name" value="NAD(P)-bd_dom_sf"/>
</dbReference>
<dbReference type="CDD" id="cd05233">
    <property type="entry name" value="SDR_c"/>
    <property type="match status" value="1"/>
</dbReference>
<dbReference type="Gene3D" id="3.40.50.720">
    <property type="entry name" value="NAD(P)-binding Rossmann-like Domain"/>
    <property type="match status" value="1"/>
</dbReference>